<comment type="caution">
    <text evidence="2">The sequence shown here is derived from an EMBL/GenBank/DDBJ whole genome shotgun (WGS) entry which is preliminary data.</text>
</comment>
<name>A0A2S5IWE5_9MICC</name>
<dbReference type="Proteomes" id="UP000239297">
    <property type="component" value="Unassembled WGS sequence"/>
</dbReference>
<protein>
    <submittedName>
        <fullName evidence="2">Uncharacterized protein</fullName>
    </submittedName>
</protein>
<evidence type="ECO:0000313" key="3">
    <source>
        <dbReference type="Proteomes" id="UP000239297"/>
    </source>
</evidence>
<organism evidence="2 3">
    <name type="scientific">Arthrobacter pityocampae</name>
    <dbReference type="NCBI Taxonomy" id="547334"/>
    <lineage>
        <taxon>Bacteria</taxon>
        <taxon>Bacillati</taxon>
        <taxon>Actinomycetota</taxon>
        <taxon>Actinomycetes</taxon>
        <taxon>Micrococcales</taxon>
        <taxon>Micrococcaceae</taxon>
        <taxon>Arthrobacter</taxon>
    </lineage>
</organism>
<evidence type="ECO:0000256" key="1">
    <source>
        <dbReference type="SAM" id="MobiDB-lite"/>
    </source>
</evidence>
<gene>
    <name evidence="2" type="ORF">C4K88_14000</name>
</gene>
<dbReference type="EMBL" id="PRKW01000005">
    <property type="protein sequence ID" value="PPB48865.1"/>
    <property type="molecule type" value="Genomic_DNA"/>
</dbReference>
<accession>A0A2S5IWE5</accession>
<keyword evidence="3" id="KW-1185">Reference proteome</keyword>
<proteinExistence type="predicted"/>
<feature type="region of interest" description="Disordered" evidence="1">
    <location>
        <begin position="66"/>
        <end position="90"/>
    </location>
</feature>
<evidence type="ECO:0000313" key="2">
    <source>
        <dbReference type="EMBL" id="PPB48865.1"/>
    </source>
</evidence>
<feature type="compositionally biased region" description="Acidic residues" evidence="1">
    <location>
        <begin position="80"/>
        <end position="90"/>
    </location>
</feature>
<dbReference type="OrthoDB" id="4955155at2"/>
<dbReference type="AlphaFoldDB" id="A0A2S5IWE5"/>
<sequence>MSDSSRLDPEKVFPEDLTLIDRDDLDILNSRNHRSRDVQYIRDGEVDAETEGQYHELREELDRRQLARDSQAPADGAGDVVEDDAEVKEA</sequence>
<reference evidence="2 3" key="1">
    <citation type="journal article" date="2014" name="Int. J. Syst. Evol. Microbiol.">
        <title>Arthrobacter pityocampae sp. nov., isolated from Thaumetopoea pityocampa (Lep., Thaumetopoeidae).</title>
        <authorList>
            <person name="Ince I.A."/>
            <person name="Demirbag Z."/>
            <person name="Kati H."/>
        </authorList>
    </citation>
    <scope>NUCLEOTIDE SEQUENCE [LARGE SCALE GENOMIC DNA]</scope>
    <source>
        <strain evidence="2 3">Tp2</strain>
    </source>
</reference>